<dbReference type="Gene3D" id="3.40.309.10">
    <property type="entry name" value="Aldehyde Dehydrogenase, Chain A, domain 2"/>
    <property type="match status" value="1"/>
</dbReference>
<dbReference type="GO" id="GO:0004029">
    <property type="term" value="F:aldehyde dehydrogenase (NAD+) activity"/>
    <property type="evidence" value="ECO:0007669"/>
    <property type="project" value="UniProtKB-EC"/>
</dbReference>
<dbReference type="PANTHER" id="PTHR43521">
    <property type="entry name" value="ALPHA-AMINOADIPIC SEMIALDEHYDE DEHYDROGENASE"/>
    <property type="match status" value="1"/>
</dbReference>
<comment type="subunit">
    <text evidence="2">Homotetramer.</text>
</comment>
<dbReference type="Proteomes" id="UP000324585">
    <property type="component" value="Unassembled WGS sequence"/>
</dbReference>
<dbReference type="Pfam" id="PF00171">
    <property type="entry name" value="Aldedh"/>
    <property type="match status" value="1"/>
</dbReference>
<gene>
    <name evidence="9" type="ORF">FVE85_7628</name>
</gene>
<organism evidence="9 10">
    <name type="scientific">Porphyridium purpureum</name>
    <name type="common">Red alga</name>
    <name type="synonym">Porphyridium cruentum</name>
    <dbReference type="NCBI Taxonomy" id="35688"/>
    <lineage>
        <taxon>Eukaryota</taxon>
        <taxon>Rhodophyta</taxon>
        <taxon>Bangiophyceae</taxon>
        <taxon>Porphyridiales</taxon>
        <taxon>Porphyridiaceae</taxon>
        <taxon>Porphyridium</taxon>
    </lineage>
</organism>
<dbReference type="EMBL" id="VRMN01000001">
    <property type="protein sequence ID" value="KAA8500043.1"/>
    <property type="molecule type" value="Genomic_DNA"/>
</dbReference>
<evidence type="ECO:0000259" key="8">
    <source>
        <dbReference type="Pfam" id="PF00171"/>
    </source>
</evidence>
<keyword evidence="10" id="KW-1185">Reference proteome</keyword>
<evidence type="ECO:0000313" key="10">
    <source>
        <dbReference type="Proteomes" id="UP000324585"/>
    </source>
</evidence>
<keyword evidence="3 7" id="KW-0560">Oxidoreductase</keyword>
<dbReference type="InterPro" id="IPR016162">
    <property type="entry name" value="Ald_DH_N"/>
</dbReference>
<evidence type="ECO:0000256" key="1">
    <source>
        <dbReference type="ARBA" id="ARBA00009986"/>
    </source>
</evidence>
<evidence type="ECO:0000256" key="7">
    <source>
        <dbReference type="RuleBase" id="RU003345"/>
    </source>
</evidence>
<dbReference type="OMA" id="DAWKVYM"/>
<feature type="active site" evidence="6">
    <location>
        <position position="289"/>
    </location>
</feature>
<comment type="caution">
    <text evidence="9">The sequence shown here is derived from an EMBL/GenBank/DDBJ whole genome shotgun (WGS) entry which is preliminary data.</text>
</comment>
<reference evidence="10" key="1">
    <citation type="journal article" date="2019" name="Nat. Commun.">
        <title>Expansion of phycobilisome linker gene families in mesophilic red algae.</title>
        <authorList>
            <person name="Lee J."/>
            <person name="Kim D."/>
            <person name="Bhattacharya D."/>
            <person name="Yoon H.S."/>
        </authorList>
    </citation>
    <scope>NUCLEOTIDE SEQUENCE [LARGE SCALE GENOMIC DNA]</scope>
    <source>
        <strain evidence="10">CCMP 1328</strain>
    </source>
</reference>
<evidence type="ECO:0000256" key="3">
    <source>
        <dbReference type="ARBA" id="ARBA00023002"/>
    </source>
</evidence>
<dbReference type="Gene3D" id="3.40.605.10">
    <property type="entry name" value="Aldehyde Dehydrogenase, Chain A, domain 1"/>
    <property type="match status" value="1"/>
</dbReference>
<proteinExistence type="inferred from homology"/>
<dbReference type="AlphaFoldDB" id="A0A5J4ZBA2"/>
<name>A0A5J4ZBA2_PORPP</name>
<dbReference type="PANTHER" id="PTHR43521:SF1">
    <property type="entry name" value="ALPHA-AMINOADIPIC SEMIALDEHYDE DEHYDROGENASE"/>
    <property type="match status" value="1"/>
</dbReference>
<evidence type="ECO:0000313" key="9">
    <source>
        <dbReference type="EMBL" id="KAA8500043.1"/>
    </source>
</evidence>
<dbReference type="InterPro" id="IPR015590">
    <property type="entry name" value="Aldehyde_DH_dom"/>
</dbReference>
<feature type="domain" description="Aldehyde dehydrogenase" evidence="8">
    <location>
        <begin position="58"/>
        <end position="513"/>
    </location>
</feature>
<evidence type="ECO:0000256" key="5">
    <source>
        <dbReference type="ARBA" id="ARBA00024226"/>
    </source>
</evidence>
<evidence type="ECO:0000256" key="6">
    <source>
        <dbReference type="PROSITE-ProRule" id="PRU10007"/>
    </source>
</evidence>
<dbReference type="FunFam" id="3.40.309.10:FF:000018">
    <property type="entry name" value="Alpha-aminoadipic semialdehyde dehydrogenase"/>
    <property type="match status" value="1"/>
</dbReference>
<dbReference type="InterPro" id="IPR016163">
    <property type="entry name" value="Ald_DH_C"/>
</dbReference>
<accession>A0A5J4ZBA2</accession>
<dbReference type="PROSITE" id="PS00687">
    <property type="entry name" value="ALDEHYDE_DEHYDR_GLU"/>
    <property type="match status" value="1"/>
</dbReference>
<dbReference type="EC" id="1.2.1.3" evidence="5"/>
<dbReference type="SUPFAM" id="SSF53720">
    <property type="entry name" value="ALDH-like"/>
    <property type="match status" value="1"/>
</dbReference>
<protein>
    <recommendedName>
        <fullName evidence="5">aldehyde dehydrogenase (NAD(+))</fullName>
        <ecNumber evidence="5">1.2.1.3</ecNumber>
    </recommendedName>
</protein>
<evidence type="ECO:0000256" key="4">
    <source>
        <dbReference type="ARBA" id="ARBA00023027"/>
    </source>
</evidence>
<comment type="similarity">
    <text evidence="1 7">Belongs to the aldehyde dehydrogenase family.</text>
</comment>
<dbReference type="OrthoDB" id="310895at2759"/>
<dbReference type="InterPro" id="IPR029510">
    <property type="entry name" value="Ald_DH_CS_GLU"/>
</dbReference>
<dbReference type="InterPro" id="IPR044638">
    <property type="entry name" value="ALDH7A1-like"/>
</dbReference>
<dbReference type="InterPro" id="IPR016161">
    <property type="entry name" value="Ald_DH/histidinol_DH"/>
</dbReference>
<keyword evidence="4" id="KW-0520">NAD</keyword>
<evidence type="ECO:0000256" key="2">
    <source>
        <dbReference type="ARBA" id="ARBA00011881"/>
    </source>
</evidence>
<sequence length="538" mass="57359">MKLGSIVADRENVWVRLKGVLCVKEEWDGCMPVPPASECGGNEGALGSVDGDGMFAVMPCVDPTTQRQMTVVRCATRAQYEAVVDRQLAAWKQRWRDETMPARGQVLRVFGERLRELKSELGTLIALETGKVLAEGEGEIQEVIDICEYALGLSRSIAGQVLPSERRDHTLLEMWHPRGVVGVITAFNFPAAVWGWNAALALVTGNAVLWKPAPTGNLIAVALTQIMHSTLEELKYPKELCSLVAGRTPVGQWIADDLRMGLVSFTGSCDAGRKVAVAVAGRLGASLLELGGNNALVVHADADVPLALDACFFGACGTAGQRCTTTRRVLVNEAIYDSFVHALVAKYEQHVQIGDPLDPKTLVGPLHAAASVERYRAAISRAVQDGGTVLVGGSVRADLGLQFVEPTVIGGLAHNHALLMNETFAPILYVIKYATLDEAIAINNQVPQGLSSALFSLNMRNSWKWLSAQGADSGLVNVNVGTSGAEIGGAFGGEKDSGGGRESGSDAWKAYCRRVTATVNYGMELPLSQGISFTNSSS</sequence>